<dbReference type="PANTHER" id="PTHR45856:SF11">
    <property type="entry name" value="FUNGAL LIPASE-LIKE DOMAIN-CONTAINING PROTEIN"/>
    <property type="match status" value="1"/>
</dbReference>
<feature type="signal peptide" evidence="4">
    <location>
        <begin position="1"/>
        <end position="21"/>
    </location>
</feature>
<dbReference type="AlphaFoldDB" id="A0A9N9VY09"/>
<evidence type="ECO:0000256" key="4">
    <source>
        <dbReference type="SAM" id="SignalP"/>
    </source>
</evidence>
<dbReference type="Proteomes" id="UP000696573">
    <property type="component" value="Unassembled WGS sequence"/>
</dbReference>
<dbReference type="InterPro" id="IPR002921">
    <property type="entry name" value="Fungal_lipase-type"/>
</dbReference>
<proteinExistence type="inferred from homology"/>
<dbReference type="Gene3D" id="3.40.50.1820">
    <property type="entry name" value="alpha/beta hydrolase"/>
    <property type="match status" value="1"/>
</dbReference>
<protein>
    <recommendedName>
        <fullName evidence="5">Fungal lipase-type domain-containing protein</fullName>
    </recommendedName>
</protein>
<evidence type="ECO:0000256" key="3">
    <source>
        <dbReference type="ARBA" id="ARBA00048461"/>
    </source>
</evidence>
<feature type="chain" id="PRO_5040373661" description="Fungal lipase-type domain-containing protein" evidence="4">
    <location>
        <begin position="22"/>
        <end position="348"/>
    </location>
</feature>
<dbReference type="InterPro" id="IPR029058">
    <property type="entry name" value="AB_hydrolase_fold"/>
</dbReference>
<name>A0A9N9VY09_9HYPO</name>
<dbReference type="OrthoDB" id="426718at2759"/>
<evidence type="ECO:0000256" key="2">
    <source>
        <dbReference type="ARBA" id="ARBA00047591"/>
    </source>
</evidence>
<evidence type="ECO:0000313" key="7">
    <source>
        <dbReference type="Proteomes" id="UP000696573"/>
    </source>
</evidence>
<comment type="catalytic activity">
    <reaction evidence="3">
        <text>a monoacylglycerol + H2O = glycerol + a fatty acid + H(+)</text>
        <dbReference type="Rhea" id="RHEA:15245"/>
        <dbReference type="ChEBI" id="CHEBI:15377"/>
        <dbReference type="ChEBI" id="CHEBI:15378"/>
        <dbReference type="ChEBI" id="CHEBI:17408"/>
        <dbReference type="ChEBI" id="CHEBI:17754"/>
        <dbReference type="ChEBI" id="CHEBI:28868"/>
    </reaction>
</comment>
<reference evidence="6" key="1">
    <citation type="submission" date="2021-10" db="EMBL/GenBank/DDBJ databases">
        <authorList>
            <person name="Piombo E."/>
        </authorList>
    </citation>
    <scope>NUCLEOTIDE SEQUENCE</scope>
</reference>
<comment type="catalytic activity">
    <reaction evidence="2">
        <text>a diacylglycerol + H2O = a monoacylglycerol + a fatty acid + H(+)</text>
        <dbReference type="Rhea" id="RHEA:32731"/>
        <dbReference type="ChEBI" id="CHEBI:15377"/>
        <dbReference type="ChEBI" id="CHEBI:15378"/>
        <dbReference type="ChEBI" id="CHEBI:17408"/>
        <dbReference type="ChEBI" id="CHEBI:18035"/>
        <dbReference type="ChEBI" id="CHEBI:28868"/>
    </reaction>
</comment>
<dbReference type="GO" id="GO:0006629">
    <property type="term" value="P:lipid metabolic process"/>
    <property type="evidence" value="ECO:0007669"/>
    <property type="project" value="InterPro"/>
</dbReference>
<evidence type="ECO:0000313" key="6">
    <source>
        <dbReference type="EMBL" id="CAH0041684.1"/>
    </source>
</evidence>
<dbReference type="PANTHER" id="PTHR45856">
    <property type="entry name" value="ALPHA/BETA-HYDROLASES SUPERFAMILY PROTEIN"/>
    <property type="match status" value="1"/>
</dbReference>
<accession>A0A9N9VY09</accession>
<evidence type="ECO:0000256" key="1">
    <source>
        <dbReference type="ARBA" id="ARBA00043996"/>
    </source>
</evidence>
<comment type="similarity">
    <text evidence="1">Belongs to the AB hydrolase superfamily. Lipase family. Class 3 subfamily.</text>
</comment>
<evidence type="ECO:0000259" key="5">
    <source>
        <dbReference type="Pfam" id="PF01764"/>
    </source>
</evidence>
<dbReference type="SUPFAM" id="SSF53474">
    <property type="entry name" value="alpha/beta-Hydrolases"/>
    <property type="match status" value="1"/>
</dbReference>
<sequence>MLPRVFPLATLLATAFAKSSSQVKEGLYARNGVLVTDEDVERFELYSEYARSASCNVDKGPDDQVTCEVNCDNVIKDEAIIDETFYGPVSDVAAYVAVVEKREQIVVVFRPTISDENWTTNCNYTTIPSDVVEGGMVHGGFHYAWSEISVGITASVTKLHSIHPTFTIVTVGHSLGGALASVAAADLIALGPPVEIYTYGAPRVGNDELSSFISATTTVSRVTNNWDPIPLVPLAEGPVFGGQYEYRHVSPEYWLTGQPEDEVHWPAEDIKVCEGGLNMDCNSGIPWINFTQHSLYFGPMNCKRWTWGQASNGVYIPDYVEDEITKIFSGDISVYSGIGDCFQPKPKP</sequence>
<feature type="domain" description="Fungal lipase-type" evidence="5">
    <location>
        <begin position="106"/>
        <end position="235"/>
    </location>
</feature>
<dbReference type="CDD" id="cd00519">
    <property type="entry name" value="Lipase_3"/>
    <property type="match status" value="1"/>
</dbReference>
<keyword evidence="7" id="KW-1185">Reference proteome</keyword>
<gene>
    <name evidence="6" type="ORF">CRHIZ90672A_00012226</name>
</gene>
<dbReference type="InterPro" id="IPR051218">
    <property type="entry name" value="Sec_MonoDiacylglyc_Lipase"/>
</dbReference>
<organism evidence="6 7">
    <name type="scientific">Clonostachys rhizophaga</name>
    <dbReference type="NCBI Taxonomy" id="160324"/>
    <lineage>
        <taxon>Eukaryota</taxon>
        <taxon>Fungi</taxon>
        <taxon>Dikarya</taxon>
        <taxon>Ascomycota</taxon>
        <taxon>Pezizomycotina</taxon>
        <taxon>Sordariomycetes</taxon>
        <taxon>Hypocreomycetidae</taxon>
        <taxon>Hypocreales</taxon>
        <taxon>Bionectriaceae</taxon>
        <taxon>Clonostachys</taxon>
    </lineage>
</organism>
<dbReference type="Pfam" id="PF01764">
    <property type="entry name" value="Lipase_3"/>
    <property type="match status" value="1"/>
</dbReference>
<dbReference type="EMBL" id="CABFNQ020000764">
    <property type="protein sequence ID" value="CAH0041684.1"/>
    <property type="molecule type" value="Genomic_DNA"/>
</dbReference>
<keyword evidence="4" id="KW-0732">Signal</keyword>
<comment type="caution">
    <text evidence="6">The sequence shown here is derived from an EMBL/GenBank/DDBJ whole genome shotgun (WGS) entry which is preliminary data.</text>
</comment>